<dbReference type="InterPro" id="IPR027417">
    <property type="entry name" value="P-loop_NTPase"/>
</dbReference>
<dbReference type="PROSITE" id="PS50893">
    <property type="entry name" value="ABC_TRANSPORTER_2"/>
    <property type="match status" value="1"/>
</dbReference>
<reference evidence="6" key="1">
    <citation type="journal article" date="2019" name="Int. J. Syst. Evol. Microbiol.">
        <title>The Global Catalogue of Microorganisms (GCM) 10K type strain sequencing project: providing services to taxonomists for standard genome sequencing and annotation.</title>
        <authorList>
            <consortium name="The Broad Institute Genomics Platform"/>
            <consortium name="The Broad Institute Genome Sequencing Center for Infectious Disease"/>
            <person name="Wu L."/>
            <person name="Ma J."/>
        </authorList>
    </citation>
    <scope>NUCLEOTIDE SEQUENCE [LARGE SCALE GENOMIC DNA]</scope>
    <source>
        <strain evidence="6">TISTR 1827</strain>
    </source>
</reference>
<dbReference type="SMART" id="SM00382">
    <property type="entry name" value="AAA"/>
    <property type="match status" value="1"/>
</dbReference>
<evidence type="ECO:0000256" key="1">
    <source>
        <dbReference type="ARBA" id="ARBA00022448"/>
    </source>
</evidence>
<accession>A0ABW5R1R0</accession>
<dbReference type="Pfam" id="PF00005">
    <property type="entry name" value="ABC_tran"/>
    <property type="match status" value="1"/>
</dbReference>
<dbReference type="PANTHER" id="PTHR42939">
    <property type="entry name" value="ABC TRANSPORTER ATP-BINDING PROTEIN ALBC-RELATED"/>
    <property type="match status" value="1"/>
</dbReference>
<feature type="domain" description="ABC transporter" evidence="4">
    <location>
        <begin position="4"/>
        <end position="233"/>
    </location>
</feature>
<dbReference type="InterPro" id="IPR017871">
    <property type="entry name" value="ABC_transporter-like_CS"/>
</dbReference>
<evidence type="ECO:0000259" key="4">
    <source>
        <dbReference type="PROSITE" id="PS50893"/>
    </source>
</evidence>
<dbReference type="EMBL" id="JBHUMY010000027">
    <property type="protein sequence ID" value="MFD2662356.1"/>
    <property type="molecule type" value="Genomic_DNA"/>
</dbReference>
<evidence type="ECO:0000256" key="3">
    <source>
        <dbReference type="ARBA" id="ARBA00022840"/>
    </source>
</evidence>
<keyword evidence="2" id="KW-0547">Nucleotide-binding</keyword>
<evidence type="ECO:0000256" key="2">
    <source>
        <dbReference type="ARBA" id="ARBA00022741"/>
    </source>
</evidence>
<sequence length="250" mass="27354">MNAIRVNQMTYRYKGEERPAVEQISFHVGSGEIVGLLGHNGAGKTTVLKCIAGLMRPEEGEAEIGSGAGKGTSASLGFVPSDFYLYPLLTVEEIIRFTASLHQLNDRELTERMNAMLAAFQLEDKRHEFIKTLSHGMKQKVALITGVIHHPQALILDEPMTGYDAVSTRETKNFLIRYAKERGAGILLSSHRMDVVEDICHRVVLIHGGKTVFDGTASDLKKGAGDSNTLEEALLRMSEESEPGESGDAK</sequence>
<organism evidence="5 6">
    <name type="scientific">Paenibacillus thailandensis</name>
    <dbReference type="NCBI Taxonomy" id="393250"/>
    <lineage>
        <taxon>Bacteria</taxon>
        <taxon>Bacillati</taxon>
        <taxon>Bacillota</taxon>
        <taxon>Bacilli</taxon>
        <taxon>Bacillales</taxon>
        <taxon>Paenibacillaceae</taxon>
        <taxon>Paenibacillus</taxon>
    </lineage>
</organism>
<name>A0ABW5R1R0_9BACL</name>
<keyword evidence="6" id="KW-1185">Reference proteome</keyword>
<dbReference type="InterPro" id="IPR003439">
    <property type="entry name" value="ABC_transporter-like_ATP-bd"/>
</dbReference>
<keyword evidence="1" id="KW-0813">Transport</keyword>
<evidence type="ECO:0000313" key="6">
    <source>
        <dbReference type="Proteomes" id="UP001597493"/>
    </source>
</evidence>
<evidence type="ECO:0000313" key="5">
    <source>
        <dbReference type="EMBL" id="MFD2662356.1"/>
    </source>
</evidence>
<dbReference type="SUPFAM" id="SSF52540">
    <property type="entry name" value="P-loop containing nucleoside triphosphate hydrolases"/>
    <property type="match status" value="1"/>
</dbReference>
<dbReference type="Gene3D" id="3.40.50.300">
    <property type="entry name" value="P-loop containing nucleotide triphosphate hydrolases"/>
    <property type="match status" value="1"/>
</dbReference>
<proteinExistence type="predicted"/>
<protein>
    <submittedName>
        <fullName evidence="5">ABC transporter ATP-binding protein</fullName>
    </submittedName>
</protein>
<comment type="caution">
    <text evidence="5">The sequence shown here is derived from an EMBL/GenBank/DDBJ whole genome shotgun (WGS) entry which is preliminary data.</text>
</comment>
<gene>
    <name evidence="5" type="ORF">ACFSW5_19040</name>
</gene>
<keyword evidence="3 5" id="KW-0067">ATP-binding</keyword>
<dbReference type="RefSeq" id="WP_379276520.1">
    <property type="nucleotide sequence ID" value="NZ_JBHUGT010000021.1"/>
</dbReference>
<dbReference type="Proteomes" id="UP001597493">
    <property type="component" value="Unassembled WGS sequence"/>
</dbReference>
<dbReference type="GO" id="GO:0005524">
    <property type="term" value="F:ATP binding"/>
    <property type="evidence" value="ECO:0007669"/>
    <property type="project" value="UniProtKB-KW"/>
</dbReference>
<dbReference type="PANTHER" id="PTHR42939:SF1">
    <property type="entry name" value="ABC TRANSPORTER ATP-BINDING PROTEIN ALBC-RELATED"/>
    <property type="match status" value="1"/>
</dbReference>
<dbReference type="InterPro" id="IPR051782">
    <property type="entry name" value="ABC_Transporter_VariousFunc"/>
</dbReference>
<dbReference type="InterPro" id="IPR003593">
    <property type="entry name" value="AAA+_ATPase"/>
</dbReference>
<dbReference type="PROSITE" id="PS00211">
    <property type="entry name" value="ABC_TRANSPORTER_1"/>
    <property type="match status" value="1"/>
</dbReference>